<evidence type="ECO:0000313" key="3">
    <source>
        <dbReference type="EMBL" id="MEG3615297.1"/>
    </source>
</evidence>
<keyword evidence="4" id="KW-1185">Reference proteome</keyword>
<dbReference type="EMBL" id="JBAGLP010000117">
    <property type="protein sequence ID" value="MEG3615297.1"/>
    <property type="molecule type" value="Genomic_DNA"/>
</dbReference>
<dbReference type="SMART" id="SM00450">
    <property type="entry name" value="RHOD"/>
    <property type="match status" value="1"/>
</dbReference>
<dbReference type="InterPro" id="IPR052367">
    <property type="entry name" value="Thiosulfate_ST/Rhodanese-like"/>
</dbReference>
<dbReference type="InterPro" id="IPR036873">
    <property type="entry name" value="Rhodanese-like_dom_sf"/>
</dbReference>
<evidence type="ECO:0000259" key="2">
    <source>
        <dbReference type="PROSITE" id="PS50206"/>
    </source>
</evidence>
<name>A0ABU7Z703_9MICO</name>
<feature type="chain" id="PRO_5046434420" evidence="1">
    <location>
        <begin position="18"/>
        <end position="120"/>
    </location>
</feature>
<evidence type="ECO:0000313" key="4">
    <source>
        <dbReference type="Proteomes" id="UP001310387"/>
    </source>
</evidence>
<sequence>MSMLGIGLALAGTVALAACAPSGDGETATLETGTVVIDVRTPAEFAGGHLEGALNIDVQSPDATQQLADLDPDGSYVLYCRSGNRAGAALDFLQAQGFDDVVNAGSVQEAADETGLAIVD</sequence>
<organism evidence="3 4">
    <name type="scientific">Isoptericola haloaureus</name>
    <dbReference type="NCBI Taxonomy" id="1542902"/>
    <lineage>
        <taxon>Bacteria</taxon>
        <taxon>Bacillati</taxon>
        <taxon>Actinomycetota</taxon>
        <taxon>Actinomycetes</taxon>
        <taxon>Micrococcales</taxon>
        <taxon>Promicromonosporaceae</taxon>
        <taxon>Isoptericola</taxon>
    </lineage>
</organism>
<gene>
    <name evidence="3" type="ORF">V5O49_09215</name>
</gene>
<dbReference type="Proteomes" id="UP001310387">
    <property type="component" value="Unassembled WGS sequence"/>
</dbReference>
<feature type="domain" description="Rhodanese" evidence="2">
    <location>
        <begin position="30"/>
        <end position="119"/>
    </location>
</feature>
<keyword evidence="1" id="KW-0732">Signal</keyword>
<dbReference type="RefSeq" id="WP_332901964.1">
    <property type="nucleotide sequence ID" value="NZ_JBAGLP010000117.1"/>
</dbReference>
<dbReference type="CDD" id="cd00158">
    <property type="entry name" value="RHOD"/>
    <property type="match status" value="1"/>
</dbReference>
<dbReference type="Pfam" id="PF00581">
    <property type="entry name" value="Rhodanese"/>
    <property type="match status" value="1"/>
</dbReference>
<dbReference type="PANTHER" id="PTHR45431:SF3">
    <property type="entry name" value="RHODANESE-LIKE DOMAIN-CONTAINING PROTEIN 15, CHLOROPLASTIC"/>
    <property type="match status" value="1"/>
</dbReference>
<dbReference type="SUPFAM" id="SSF52821">
    <property type="entry name" value="Rhodanese/Cell cycle control phosphatase"/>
    <property type="match status" value="1"/>
</dbReference>
<dbReference type="InterPro" id="IPR001763">
    <property type="entry name" value="Rhodanese-like_dom"/>
</dbReference>
<protein>
    <submittedName>
        <fullName evidence="3">Rhodanese-like domain-containing protein</fullName>
    </submittedName>
</protein>
<evidence type="ECO:0000256" key="1">
    <source>
        <dbReference type="SAM" id="SignalP"/>
    </source>
</evidence>
<dbReference type="Gene3D" id="3.40.250.10">
    <property type="entry name" value="Rhodanese-like domain"/>
    <property type="match status" value="1"/>
</dbReference>
<dbReference type="PROSITE" id="PS50206">
    <property type="entry name" value="RHODANESE_3"/>
    <property type="match status" value="1"/>
</dbReference>
<dbReference type="PANTHER" id="PTHR45431">
    <property type="entry name" value="RHODANESE-LIKE DOMAIN-CONTAINING PROTEIN 15, CHLOROPLASTIC"/>
    <property type="match status" value="1"/>
</dbReference>
<proteinExistence type="predicted"/>
<reference evidence="3" key="2">
    <citation type="submission" date="2024-02" db="EMBL/GenBank/DDBJ databases">
        <authorList>
            <person name="Prathaban M."/>
            <person name="Mythili R."/>
            <person name="Sharmila Devi N."/>
            <person name="Sobanaa M."/>
            <person name="Prathiviraj R."/>
            <person name="Selvin J."/>
        </authorList>
    </citation>
    <scope>NUCLEOTIDE SEQUENCE</scope>
    <source>
        <strain evidence="3">MP1014</strain>
    </source>
</reference>
<feature type="signal peptide" evidence="1">
    <location>
        <begin position="1"/>
        <end position="17"/>
    </location>
</feature>
<accession>A0ABU7Z703</accession>
<comment type="caution">
    <text evidence="3">The sequence shown here is derived from an EMBL/GenBank/DDBJ whole genome shotgun (WGS) entry which is preliminary data.</text>
</comment>
<reference evidence="3" key="1">
    <citation type="journal article" date="2024" name="Antonie Van Leeuwenhoek">
        <title>Isoptericola haloaureus sp. nov., a dimorphic actinobacterium isolated from mangrove sediments of southeast India, implicating biosaline agricultural significance through nitrogen fixation and salt tolerance genes.</title>
        <authorList>
            <person name="Prathaban M."/>
            <person name="Prathiviraj R."/>
            <person name="Ravichandran M."/>
            <person name="Natarajan S.D."/>
            <person name="Sobanaa M."/>
            <person name="Hari Krishna Kumar S."/>
            <person name="Chandrasekar V."/>
            <person name="Selvin J."/>
        </authorList>
    </citation>
    <scope>NUCLEOTIDE SEQUENCE</scope>
    <source>
        <strain evidence="3">MP1014</strain>
    </source>
</reference>